<protein>
    <recommendedName>
        <fullName evidence="4">Restriction endonuclease</fullName>
    </recommendedName>
</protein>
<sequence>MNRTIEIEFNKFPLKPQENLLDSTSNNYLKCIDINLKKLTALYKIEEFDDYNKPKNYQEFPALKYLVPNTDLFKFQLGHPGKGKDSRKENSRVLGQTLCRYFNLEYFDAPYMANISDFIGHQLGNEFNNINIVRKSSGDTPDFISATNNKSISLWEAKGRRRIISFNETDFEKWRKQFDRISIICNNIEQSLKGYIFEVAIANERNKLPNSKILVEDPETSGERFDSNEDLFNLIKSGHYKRTLQKMGLQFIGDAIIYAEKLNQSKYSFPTYTSKKTKKEYIGIFAINFPFILALPYWEFGIIEYNQGIKQNSKHFFGIEKTIFKNLINVARGNREYLNSIEKRNGNFSNESHIEFEDGTLLCNPNLISFGKIEQF</sequence>
<accession>A0ABW0BZ89</accession>
<gene>
    <name evidence="2" type="ORF">ACFPIK_12860</name>
</gene>
<evidence type="ECO:0000256" key="1">
    <source>
        <dbReference type="SAM" id="Phobius"/>
    </source>
</evidence>
<comment type="caution">
    <text evidence="2">The sequence shown here is derived from an EMBL/GenBank/DDBJ whole genome shotgun (WGS) entry which is preliminary data.</text>
</comment>
<reference evidence="3" key="1">
    <citation type="journal article" date="2019" name="Int. J. Syst. Evol. Microbiol.">
        <title>The Global Catalogue of Microorganisms (GCM) 10K type strain sequencing project: providing services to taxonomists for standard genome sequencing and annotation.</title>
        <authorList>
            <consortium name="The Broad Institute Genomics Platform"/>
            <consortium name="The Broad Institute Genome Sequencing Center for Infectious Disease"/>
            <person name="Wu L."/>
            <person name="Ma J."/>
        </authorList>
    </citation>
    <scope>NUCLEOTIDE SEQUENCE [LARGE SCALE GENOMIC DNA]</scope>
    <source>
        <strain evidence="3">CGMCC 1.7030</strain>
    </source>
</reference>
<dbReference type="RefSeq" id="WP_377915886.1">
    <property type="nucleotide sequence ID" value="NZ_JBHSKS010000010.1"/>
</dbReference>
<keyword evidence="1" id="KW-0812">Transmembrane</keyword>
<keyword evidence="1" id="KW-1133">Transmembrane helix</keyword>
<keyword evidence="1" id="KW-0472">Membrane</keyword>
<evidence type="ECO:0008006" key="4">
    <source>
        <dbReference type="Google" id="ProtNLM"/>
    </source>
</evidence>
<name>A0ABW0BZ89_9BACT</name>
<dbReference type="Proteomes" id="UP001596163">
    <property type="component" value="Unassembled WGS sequence"/>
</dbReference>
<evidence type="ECO:0000313" key="2">
    <source>
        <dbReference type="EMBL" id="MFC5192660.1"/>
    </source>
</evidence>
<feature type="transmembrane region" description="Helical" evidence="1">
    <location>
        <begin position="281"/>
        <end position="298"/>
    </location>
</feature>
<proteinExistence type="predicted"/>
<evidence type="ECO:0000313" key="3">
    <source>
        <dbReference type="Proteomes" id="UP001596163"/>
    </source>
</evidence>
<dbReference type="EMBL" id="JBHSKS010000010">
    <property type="protein sequence ID" value="MFC5192660.1"/>
    <property type="molecule type" value="Genomic_DNA"/>
</dbReference>
<organism evidence="2 3">
    <name type="scientific">Algoriphagus aquatilis</name>
    <dbReference type="NCBI Taxonomy" id="490186"/>
    <lineage>
        <taxon>Bacteria</taxon>
        <taxon>Pseudomonadati</taxon>
        <taxon>Bacteroidota</taxon>
        <taxon>Cytophagia</taxon>
        <taxon>Cytophagales</taxon>
        <taxon>Cyclobacteriaceae</taxon>
        <taxon>Algoriphagus</taxon>
    </lineage>
</organism>
<keyword evidence="3" id="KW-1185">Reference proteome</keyword>